<sequence>MQYVLIQNDIVINGPRGWNYRSFESSLLDDLEITYKLPTSKTDDVAIDIAAGIRILPVSMVETPYNPKVEFLHGPFWDFSNNVAVGSWEIHPNDIGGVKANLIQQAAAVRYNKEIAGVKVTIQNQEVTVDTSRDGRNIFVLKYMIMQDADTVNWKFPEGWLTLTKAELGAAVIGGAGYIQTQFLWEETKVSEIIACTTLQELDAVVIE</sequence>
<dbReference type="EMBL" id="LR796178">
    <property type="protein sequence ID" value="CAB4124387.1"/>
    <property type="molecule type" value="Genomic_DNA"/>
</dbReference>
<protein>
    <recommendedName>
        <fullName evidence="1">DUF4376 domain-containing protein</fullName>
    </recommendedName>
</protein>
<evidence type="ECO:0000259" key="1">
    <source>
        <dbReference type="Pfam" id="PF14301"/>
    </source>
</evidence>
<organism evidence="2">
    <name type="scientific">uncultured Caudovirales phage</name>
    <dbReference type="NCBI Taxonomy" id="2100421"/>
    <lineage>
        <taxon>Viruses</taxon>
        <taxon>Duplodnaviria</taxon>
        <taxon>Heunggongvirae</taxon>
        <taxon>Uroviricota</taxon>
        <taxon>Caudoviricetes</taxon>
        <taxon>Peduoviridae</taxon>
        <taxon>Maltschvirus</taxon>
        <taxon>Maltschvirus maltsch</taxon>
    </lineage>
</organism>
<dbReference type="InterPro" id="IPR025484">
    <property type="entry name" value="DUF4376"/>
</dbReference>
<evidence type="ECO:0000313" key="2">
    <source>
        <dbReference type="EMBL" id="CAB4124387.1"/>
    </source>
</evidence>
<feature type="domain" description="DUF4376" evidence="1">
    <location>
        <begin position="98"/>
        <end position="204"/>
    </location>
</feature>
<proteinExistence type="predicted"/>
<reference evidence="2" key="1">
    <citation type="submission" date="2020-04" db="EMBL/GenBank/DDBJ databases">
        <authorList>
            <person name="Chiriac C."/>
            <person name="Salcher M."/>
            <person name="Ghai R."/>
            <person name="Kavagutti S V."/>
        </authorList>
    </citation>
    <scope>NUCLEOTIDE SEQUENCE</scope>
</reference>
<name>A0A6J5KU31_9CAUD</name>
<gene>
    <name evidence="2" type="ORF">UFOVP49_225</name>
</gene>
<accession>A0A6J5KU31</accession>
<dbReference type="Pfam" id="PF14301">
    <property type="entry name" value="DUF4376"/>
    <property type="match status" value="1"/>
</dbReference>